<dbReference type="InterPro" id="IPR000754">
    <property type="entry name" value="Ribosomal_uS9"/>
</dbReference>
<evidence type="ECO:0000313" key="5">
    <source>
        <dbReference type="Proteomes" id="UP001620645"/>
    </source>
</evidence>
<keyword evidence="2" id="KW-0689">Ribosomal protein</keyword>
<evidence type="ECO:0000256" key="2">
    <source>
        <dbReference type="ARBA" id="ARBA00022980"/>
    </source>
</evidence>
<sequence length="430" mass="47979">MLCFLRSANGCSSVGLSSSVCPRFAFPRLCVLAPLSNESGLSECLPQSVESVSASAAAIRERERRERLLTISDAMKFYLERKQDEMAILEKEKLLYAQGKRHLANIMGFDPDSISGDQISQSIRYLFPSGLFDKKALPVMKPPEEVFPKIVKIDVDASGSPKHSLFFTAKPKFYSLLSDINKRTQKLVNAFDGHQTKVNEVEKMQTNELALLGEKPAEKGQVNLMGTQWVTKEQLQQQMQEILSDDEYANFVIALEYISQLPNSAEEEDFIMSLRRGIGASEKNRLFRAKVPEVTINENGRRECWRICKTRASAVKIVVRDGGTGNFTVNGQHYCTFRSLLARECLLAPMIVAGKLGKVDIEAHLLDGPGGLSVVPRAVRQGAALGLAALFPETMERLRLAGLLSTDPRTKERCKINQPGARAKWIWKKR</sequence>
<dbReference type="AlphaFoldDB" id="A0ABD2IUS4"/>
<organism evidence="4 5">
    <name type="scientific">Heterodera schachtii</name>
    <name type="common">Sugarbeet cyst nematode worm</name>
    <name type="synonym">Tylenchus schachtii</name>
    <dbReference type="NCBI Taxonomy" id="97005"/>
    <lineage>
        <taxon>Eukaryota</taxon>
        <taxon>Metazoa</taxon>
        <taxon>Ecdysozoa</taxon>
        <taxon>Nematoda</taxon>
        <taxon>Chromadorea</taxon>
        <taxon>Rhabditida</taxon>
        <taxon>Tylenchina</taxon>
        <taxon>Tylenchomorpha</taxon>
        <taxon>Tylenchoidea</taxon>
        <taxon>Heteroderidae</taxon>
        <taxon>Heteroderinae</taxon>
        <taxon>Heterodera</taxon>
    </lineage>
</organism>
<name>A0ABD2IUS4_HETSC</name>
<dbReference type="Pfam" id="PF00380">
    <property type="entry name" value="Ribosomal_S9"/>
    <property type="match status" value="1"/>
</dbReference>
<proteinExistence type="inferred from homology"/>
<evidence type="ECO:0008006" key="6">
    <source>
        <dbReference type="Google" id="ProtNLM"/>
    </source>
</evidence>
<dbReference type="InterPro" id="IPR014721">
    <property type="entry name" value="Ribsml_uS5_D2-typ_fold_subgr"/>
</dbReference>
<gene>
    <name evidence="4" type="ORF">niasHS_010878</name>
</gene>
<dbReference type="PANTHER" id="PTHR21569">
    <property type="entry name" value="RIBOSOMAL PROTEIN S9"/>
    <property type="match status" value="1"/>
</dbReference>
<keyword evidence="3" id="KW-0687">Ribonucleoprotein</keyword>
<reference evidence="4 5" key="1">
    <citation type="submission" date="2024-10" db="EMBL/GenBank/DDBJ databases">
        <authorList>
            <person name="Kim D."/>
        </authorList>
    </citation>
    <scope>NUCLEOTIDE SEQUENCE [LARGE SCALE GENOMIC DNA]</scope>
    <source>
        <strain evidence="4">Taebaek</strain>
    </source>
</reference>
<dbReference type="SUPFAM" id="SSF54211">
    <property type="entry name" value="Ribosomal protein S5 domain 2-like"/>
    <property type="match status" value="1"/>
</dbReference>
<dbReference type="GO" id="GO:0005840">
    <property type="term" value="C:ribosome"/>
    <property type="evidence" value="ECO:0007669"/>
    <property type="project" value="UniProtKB-KW"/>
</dbReference>
<evidence type="ECO:0000313" key="4">
    <source>
        <dbReference type="EMBL" id="KAL3083076.1"/>
    </source>
</evidence>
<dbReference type="Gene3D" id="3.30.230.10">
    <property type="match status" value="1"/>
</dbReference>
<dbReference type="InterPro" id="IPR020568">
    <property type="entry name" value="Ribosomal_Su5_D2-typ_SF"/>
</dbReference>
<dbReference type="PANTHER" id="PTHR21569:SF1">
    <property type="entry name" value="SMALL RIBOSOMAL SUBUNIT PROTEIN US9M"/>
    <property type="match status" value="1"/>
</dbReference>
<dbReference type="GO" id="GO:1990904">
    <property type="term" value="C:ribonucleoprotein complex"/>
    <property type="evidence" value="ECO:0007669"/>
    <property type="project" value="UniProtKB-KW"/>
</dbReference>
<evidence type="ECO:0000256" key="1">
    <source>
        <dbReference type="ARBA" id="ARBA00005251"/>
    </source>
</evidence>
<comment type="caution">
    <text evidence="4">The sequence shown here is derived from an EMBL/GenBank/DDBJ whole genome shotgun (WGS) entry which is preliminary data.</text>
</comment>
<evidence type="ECO:0000256" key="3">
    <source>
        <dbReference type="ARBA" id="ARBA00023274"/>
    </source>
</evidence>
<comment type="similarity">
    <text evidence="1">Belongs to the universal ribosomal protein uS9 family.</text>
</comment>
<accession>A0ABD2IUS4</accession>
<dbReference type="Proteomes" id="UP001620645">
    <property type="component" value="Unassembled WGS sequence"/>
</dbReference>
<keyword evidence="5" id="KW-1185">Reference proteome</keyword>
<protein>
    <recommendedName>
        <fullName evidence="6">Ribosomal protein S9</fullName>
    </recommendedName>
</protein>
<dbReference type="EMBL" id="JBICCN010000254">
    <property type="protein sequence ID" value="KAL3083076.1"/>
    <property type="molecule type" value="Genomic_DNA"/>
</dbReference>